<reference evidence="1" key="1">
    <citation type="submission" date="2024-02" db="EMBL/GenBank/DDBJ databases">
        <title>Metagenome Assembled Genome of Zalaria obscura JY119.</title>
        <authorList>
            <person name="Vighnesh L."/>
            <person name="Jagadeeshwari U."/>
            <person name="Venkata Ramana C."/>
            <person name="Sasikala C."/>
        </authorList>
    </citation>
    <scope>NUCLEOTIDE SEQUENCE</scope>
    <source>
        <strain evidence="1">JY119</strain>
    </source>
</reference>
<keyword evidence="1" id="KW-0808">Transferase</keyword>
<keyword evidence="2" id="KW-1185">Reference proteome</keyword>
<sequence>MAAGTLKRLHTEEGSVSPPPTKRKVQGTVTNKAVANFFKPASQKEKEPAKTTWRTVKESLLVCKYDKPDEHSAGRPRKVAAFDFDSTLITSASGNRFARDANDWRWWHGSVPGKLQELVAGGYLVVIISNQAGISLKSASKTAKTDMKRLSDFKSKVNTVLSQLDLPISLYAATAHDQYRKPRTSMWDELLQDQGLSSEEVDMEASYFVGDAGGRTASQAGGLLKDFSCSDRNFAANVGLKFHTPEEFFLGQEPRPFHRIFDPNTYLDTVLPAKTDVDPIVFTKKHDLDMVMFCGSPGSGKSTFYWEHLKPLGYERVNQDLLKTRDRCLKAAAEYLNAGKSVAIDNTNADPDTRAHWVKLAQSLGIPIRCVLFTASAQLCEHNDTVRALGGSLMNPESRTILPKMAFTGFTSRYREPSLKEGFEDITRIDFQAVGKLGKGTTVQGLDMSELSSSTAQLPTRACAVDGAAADGKG</sequence>
<evidence type="ECO:0000313" key="2">
    <source>
        <dbReference type="Proteomes" id="UP001320706"/>
    </source>
</evidence>
<organism evidence="1 2">
    <name type="scientific">Zalaria obscura</name>
    <dbReference type="NCBI Taxonomy" id="2024903"/>
    <lineage>
        <taxon>Eukaryota</taxon>
        <taxon>Fungi</taxon>
        <taxon>Dikarya</taxon>
        <taxon>Ascomycota</taxon>
        <taxon>Pezizomycotina</taxon>
        <taxon>Dothideomycetes</taxon>
        <taxon>Dothideomycetidae</taxon>
        <taxon>Dothideales</taxon>
        <taxon>Zalariaceae</taxon>
        <taxon>Zalaria</taxon>
    </lineage>
</organism>
<gene>
    <name evidence="1" type="primary">pnk1</name>
    <name evidence="1" type="ORF">M8818_002108</name>
</gene>
<dbReference type="EMBL" id="JAMKPW020000009">
    <property type="protein sequence ID" value="KAK8215098.1"/>
    <property type="molecule type" value="Genomic_DNA"/>
</dbReference>
<evidence type="ECO:0000313" key="1">
    <source>
        <dbReference type="EMBL" id="KAK8215098.1"/>
    </source>
</evidence>
<protein>
    <submittedName>
        <fullName evidence="1">DNA kinase/phosphatase Pnk1</fullName>
    </submittedName>
</protein>
<dbReference type="Proteomes" id="UP001320706">
    <property type="component" value="Unassembled WGS sequence"/>
</dbReference>
<keyword evidence="1" id="KW-0418">Kinase</keyword>
<name>A0ACC3SL15_9PEZI</name>
<accession>A0ACC3SL15</accession>
<comment type="caution">
    <text evidence="1">The sequence shown here is derived from an EMBL/GenBank/DDBJ whole genome shotgun (WGS) entry which is preliminary data.</text>
</comment>
<proteinExistence type="predicted"/>